<dbReference type="EMBL" id="JAGKHQ010000005">
    <property type="protein sequence ID" value="KAG7517035.1"/>
    <property type="molecule type" value="Genomic_DNA"/>
</dbReference>
<organism evidence="1 2">
    <name type="scientific">Solea senegalensis</name>
    <name type="common">Senegalese sole</name>
    <dbReference type="NCBI Taxonomy" id="28829"/>
    <lineage>
        <taxon>Eukaryota</taxon>
        <taxon>Metazoa</taxon>
        <taxon>Chordata</taxon>
        <taxon>Craniata</taxon>
        <taxon>Vertebrata</taxon>
        <taxon>Euteleostomi</taxon>
        <taxon>Actinopterygii</taxon>
        <taxon>Neopterygii</taxon>
        <taxon>Teleostei</taxon>
        <taxon>Neoteleostei</taxon>
        <taxon>Acanthomorphata</taxon>
        <taxon>Carangaria</taxon>
        <taxon>Pleuronectiformes</taxon>
        <taxon>Pleuronectoidei</taxon>
        <taxon>Soleidae</taxon>
        <taxon>Solea</taxon>
    </lineage>
</organism>
<sequence length="131" mass="15477">MELSEMQKALRLHIYQKDHSKNRNNLCKERNNILRKINKRLNSIRKTLSTVALHRIRDKIDKFTGPYQSGFKRGRSRANIVWAQCILISVVMIKHWDFYKMGIDMSRAFDTIKRSKILEVLDQAGCNDDKL</sequence>
<dbReference type="AlphaFoldDB" id="A0AAV6SJC3"/>
<gene>
    <name evidence="1" type="ORF">JOB18_047739</name>
</gene>
<protein>
    <recommendedName>
        <fullName evidence="3">Reverse transcriptase domain-containing protein</fullName>
    </recommendedName>
</protein>
<keyword evidence="2" id="KW-1185">Reference proteome</keyword>
<evidence type="ECO:0008006" key="3">
    <source>
        <dbReference type="Google" id="ProtNLM"/>
    </source>
</evidence>
<accession>A0AAV6SJC3</accession>
<evidence type="ECO:0000313" key="2">
    <source>
        <dbReference type="Proteomes" id="UP000693946"/>
    </source>
</evidence>
<proteinExistence type="predicted"/>
<name>A0AAV6SJC3_SOLSE</name>
<evidence type="ECO:0000313" key="1">
    <source>
        <dbReference type="EMBL" id="KAG7517035.1"/>
    </source>
</evidence>
<reference evidence="1 2" key="1">
    <citation type="journal article" date="2021" name="Sci. Rep.">
        <title>Chromosome anchoring in Senegalese sole (Solea senegalensis) reveals sex-associated markers and genome rearrangements in flatfish.</title>
        <authorList>
            <person name="Guerrero-Cozar I."/>
            <person name="Gomez-Garrido J."/>
            <person name="Berbel C."/>
            <person name="Martinez-Blanch J.F."/>
            <person name="Alioto T."/>
            <person name="Claros M.G."/>
            <person name="Gagnaire P.A."/>
            <person name="Manchado M."/>
        </authorList>
    </citation>
    <scope>NUCLEOTIDE SEQUENCE [LARGE SCALE GENOMIC DNA]</scope>
    <source>
        <strain evidence="1">Sse05_10M</strain>
    </source>
</reference>
<dbReference type="Proteomes" id="UP000693946">
    <property type="component" value="Linkage Group LG13"/>
</dbReference>
<comment type="caution">
    <text evidence="1">The sequence shown here is derived from an EMBL/GenBank/DDBJ whole genome shotgun (WGS) entry which is preliminary data.</text>
</comment>